<dbReference type="PANTHER" id="PTHR30193:SF37">
    <property type="entry name" value="INNER MEMBRANE ABC TRANSPORTER PERMEASE PROTEIN YCJO"/>
    <property type="match status" value="1"/>
</dbReference>
<feature type="transmembrane region" description="Helical" evidence="7">
    <location>
        <begin position="29"/>
        <end position="53"/>
    </location>
</feature>
<dbReference type="PROSITE" id="PS50928">
    <property type="entry name" value="ABC_TM1"/>
    <property type="match status" value="1"/>
</dbReference>
<evidence type="ECO:0000256" key="5">
    <source>
        <dbReference type="ARBA" id="ARBA00022989"/>
    </source>
</evidence>
<dbReference type="SUPFAM" id="SSF161098">
    <property type="entry name" value="MetI-like"/>
    <property type="match status" value="1"/>
</dbReference>
<feature type="transmembrane region" description="Helical" evidence="7">
    <location>
        <begin position="97"/>
        <end position="116"/>
    </location>
</feature>
<evidence type="ECO:0000256" key="2">
    <source>
        <dbReference type="ARBA" id="ARBA00022448"/>
    </source>
</evidence>
<dbReference type="PANTHER" id="PTHR30193">
    <property type="entry name" value="ABC TRANSPORTER PERMEASE PROTEIN"/>
    <property type="match status" value="1"/>
</dbReference>
<gene>
    <name evidence="9" type="ORF">ACFO4N_07150</name>
</gene>
<comment type="subcellular location">
    <subcellularLocation>
        <location evidence="1 7">Cell membrane</location>
        <topology evidence="1 7">Multi-pass membrane protein</topology>
    </subcellularLocation>
</comment>
<keyword evidence="3" id="KW-1003">Cell membrane</keyword>
<feature type="transmembrane region" description="Helical" evidence="7">
    <location>
        <begin position="222"/>
        <end position="247"/>
    </location>
</feature>
<dbReference type="Pfam" id="PF00528">
    <property type="entry name" value="BPD_transp_1"/>
    <property type="match status" value="1"/>
</dbReference>
<proteinExistence type="inferred from homology"/>
<dbReference type="InterPro" id="IPR035906">
    <property type="entry name" value="MetI-like_sf"/>
</dbReference>
<evidence type="ECO:0000256" key="7">
    <source>
        <dbReference type="RuleBase" id="RU363032"/>
    </source>
</evidence>
<comment type="caution">
    <text evidence="9">The sequence shown here is derived from an EMBL/GenBank/DDBJ whole genome shotgun (WGS) entry which is preliminary data.</text>
</comment>
<keyword evidence="5 7" id="KW-1133">Transmembrane helix</keyword>
<dbReference type="EMBL" id="JBHSFW010000002">
    <property type="protein sequence ID" value="MFC4618510.1"/>
    <property type="molecule type" value="Genomic_DNA"/>
</dbReference>
<comment type="similarity">
    <text evidence="7">Belongs to the binding-protein-dependent transport system permease family.</text>
</comment>
<evidence type="ECO:0000256" key="3">
    <source>
        <dbReference type="ARBA" id="ARBA00022475"/>
    </source>
</evidence>
<sequence>MEVTTEHGKKAVNPQLNHEQKLKKKERKLFATGILYLLPALILLIVFLFYPIIKTLYFSFFTVKGGGVTEGFVGLQHYKSLFTSMDFGKSLLSTLQFVVYTVPAEIIISLFLALAASAKIKGIGFFRTIFSSTLGVSVAAGATIFLFFFHPTLGVLNHMLGWFGIDAVNWLTSSKWAMVSVAATTVWMHIGINFIILLGGIQNISTELYESAKMDGAGYWSRLFKITLPMLSPTLFFVIIIAVIGSFQTFGQIDLLTGGGPANSTNLIVYSIYQQAFSYGNFGFASAQAIVLFIIILIVTIFQFMVGEKKVHYQ</sequence>
<dbReference type="CDD" id="cd06261">
    <property type="entry name" value="TM_PBP2"/>
    <property type="match status" value="1"/>
</dbReference>
<evidence type="ECO:0000313" key="10">
    <source>
        <dbReference type="Proteomes" id="UP001596022"/>
    </source>
</evidence>
<keyword evidence="6 7" id="KW-0472">Membrane</keyword>
<organism evidence="9 10">
    <name type="scientific">Camelliibacillus cellulosilyticus</name>
    <dbReference type="NCBI Taxonomy" id="2174486"/>
    <lineage>
        <taxon>Bacteria</taxon>
        <taxon>Bacillati</taxon>
        <taxon>Bacillota</taxon>
        <taxon>Bacilli</taxon>
        <taxon>Bacillales</taxon>
        <taxon>Sporolactobacillaceae</taxon>
        <taxon>Camelliibacillus</taxon>
    </lineage>
</organism>
<accession>A0ABV9GMM9</accession>
<keyword evidence="2 7" id="KW-0813">Transport</keyword>
<dbReference type="RefSeq" id="WP_376845560.1">
    <property type="nucleotide sequence ID" value="NZ_JBHSFW010000002.1"/>
</dbReference>
<feature type="transmembrane region" description="Helical" evidence="7">
    <location>
        <begin position="128"/>
        <end position="149"/>
    </location>
</feature>
<evidence type="ECO:0000313" key="9">
    <source>
        <dbReference type="EMBL" id="MFC4618510.1"/>
    </source>
</evidence>
<keyword evidence="4 7" id="KW-0812">Transmembrane</keyword>
<dbReference type="InterPro" id="IPR051393">
    <property type="entry name" value="ABC_transporter_permease"/>
</dbReference>
<dbReference type="Gene3D" id="1.10.3720.10">
    <property type="entry name" value="MetI-like"/>
    <property type="match status" value="1"/>
</dbReference>
<feature type="transmembrane region" description="Helical" evidence="7">
    <location>
        <begin position="282"/>
        <end position="306"/>
    </location>
</feature>
<dbReference type="InterPro" id="IPR000515">
    <property type="entry name" value="MetI-like"/>
</dbReference>
<feature type="domain" description="ABC transmembrane type-1" evidence="8">
    <location>
        <begin position="91"/>
        <end position="303"/>
    </location>
</feature>
<keyword evidence="10" id="KW-1185">Reference proteome</keyword>
<evidence type="ECO:0000256" key="6">
    <source>
        <dbReference type="ARBA" id="ARBA00023136"/>
    </source>
</evidence>
<protein>
    <submittedName>
        <fullName evidence="9">Carbohydrate ABC transporter permease</fullName>
    </submittedName>
</protein>
<reference evidence="10" key="1">
    <citation type="journal article" date="2019" name="Int. J. Syst. Evol. Microbiol.">
        <title>The Global Catalogue of Microorganisms (GCM) 10K type strain sequencing project: providing services to taxonomists for standard genome sequencing and annotation.</title>
        <authorList>
            <consortium name="The Broad Institute Genomics Platform"/>
            <consortium name="The Broad Institute Genome Sequencing Center for Infectious Disease"/>
            <person name="Wu L."/>
            <person name="Ma J."/>
        </authorList>
    </citation>
    <scope>NUCLEOTIDE SEQUENCE [LARGE SCALE GENOMIC DNA]</scope>
    <source>
        <strain evidence="10">CGMCC 1.16306</strain>
    </source>
</reference>
<feature type="transmembrane region" description="Helical" evidence="7">
    <location>
        <begin position="176"/>
        <end position="201"/>
    </location>
</feature>
<evidence type="ECO:0000259" key="8">
    <source>
        <dbReference type="PROSITE" id="PS50928"/>
    </source>
</evidence>
<evidence type="ECO:0000256" key="1">
    <source>
        <dbReference type="ARBA" id="ARBA00004651"/>
    </source>
</evidence>
<evidence type="ECO:0000256" key="4">
    <source>
        <dbReference type="ARBA" id="ARBA00022692"/>
    </source>
</evidence>
<dbReference type="Proteomes" id="UP001596022">
    <property type="component" value="Unassembled WGS sequence"/>
</dbReference>
<name>A0ABV9GMM9_9BACL</name>
<dbReference type="SUPFAM" id="SSF160964">
    <property type="entry name" value="MalF N-terminal region-like"/>
    <property type="match status" value="1"/>
</dbReference>